<dbReference type="AlphaFoldDB" id="A0A5D4R5S5"/>
<organism evidence="2 3">
    <name type="scientific">Bacillus infantis</name>
    <dbReference type="NCBI Taxonomy" id="324767"/>
    <lineage>
        <taxon>Bacteria</taxon>
        <taxon>Bacillati</taxon>
        <taxon>Bacillota</taxon>
        <taxon>Bacilli</taxon>
        <taxon>Bacillales</taxon>
        <taxon>Bacillaceae</taxon>
        <taxon>Bacillus</taxon>
    </lineage>
</organism>
<dbReference type="SUPFAM" id="SSF55729">
    <property type="entry name" value="Acyl-CoA N-acyltransferases (Nat)"/>
    <property type="match status" value="1"/>
</dbReference>
<dbReference type="RefSeq" id="WP_148976027.1">
    <property type="nucleotide sequence ID" value="NZ_JBNIKU010000003.1"/>
</dbReference>
<dbReference type="Proteomes" id="UP000322139">
    <property type="component" value="Unassembled WGS sequence"/>
</dbReference>
<gene>
    <name evidence="2" type="ORF">FZD51_17965</name>
</gene>
<sequence>MKMHIRRPVYGDTAELNDFFRLVITDTFNKEGIGGLLDDIEKEIEVKKEYLLEDLSSRGEDRYFLLAQVEGKMIGTVEFGPASSLILEGTGQEYRGLFEVGTVFVHPDFQGRGIGSRLLSSLHPVFCERGIEEFCLDSGYKRAQEIWKRKFGQPVVVMENYWGKGSHHMIWRPRTDELLGSFN</sequence>
<evidence type="ECO:0000313" key="2">
    <source>
        <dbReference type="EMBL" id="TYS45930.1"/>
    </source>
</evidence>
<dbReference type="GO" id="GO:0016747">
    <property type="term" value="F:acyltransferase activity, transferring groups other than amino-acyl groups"/>
    <property type="evidence" value="ECO:0007669"/>
    <property type="project" value="InterPro"/>
</dbReference>
<dbReference type="InterPro" id="IPR016181">
    <property type="entry name" value="Acyl_CoA_acyltransferase"/>
</dbReference>
<dbReference type="PROSITE" id="PS51186">
    <property type="entry name" value="GNAT"/>
    <property type="match status" value="1"/>
</dbReference>
<proteinExistence type="predicted"/>
<dbReference type="EMBL" id="VTER01000009">
    <property type="protein sequence ID" value="TYS45930.1"/>
    <property type="molecule type" value="Genomic_DNA"/>
</dbReference>
<evidence type="ECO:0000259" key="1">
    <source>
        <dbReference type="PROSITE" id="PS51186"/>
    </source>
</evidence>
<evidence type="ECO:0000313" key="3">
    <source>
        <dbReference type="Proteomes" id="UP000322139"/>
    </source>
</evidence>
<dbReference type="Gene3D" id="3.40.630.30">
    <property type="match status" value="1"/>
</dbReference>
<name>A0A5D4R5S5_9BACI</name>
<reference evidence="2 3" key="1">
    <citation type="submission" date="2019-08" db="EMBL/GenBank/DDBJ databases">
        <title>Bacillus genomes from the desert of Cuatro Cienegas, Coahuila.</title>
        <authorList>
            <person name="Olmedo-Alvarez G."/>
        </authorList>
    </citation>
    <scope>NUCLEOTIDE SEQUENCE [LARGE SCALE GENOMIC DNA]</scope>
    <source>
        <strain evidence="2 3">CH446_14T</strain>
    </source>
</reference>
<dbReference type="CDD" id="cd04301">
    <property type="entry name" value="NAT_SF"/>
    <property type="match status" value="1"/>
</dbReference>
<protein>
    <submittedName>
        <fullName evidence="2">GNAT family N-acetyltransferase</fullName>
    </submittedName>
</protein>
<feature type="domain" description="N-acetyltransferase" evidence="1">
    <location>
        <begin position="23"/>
        <end position="176"/>
    </location>
</feature>
<comment type="caution">
    <text evidence="2">The sequence shown here is derived from an EMBL/GenBank/DDBJ whole genome shotgun (WGS) entry which is preliminary data.</text>
</comment>
<keyword evidence="2" id="KW-0808">Transferase</keyword>
<dbReference type="Pfam" id="PF00583">
    <property type="entry name" value="Acetyltransf_1"/>
    <property type="match status" value="1"/>
</dbReference>
<dbReference type="InterPro" id="IPR000182">
    <property type="entry name" value="GNAT_dom"/>
</dbReference>
<accession>A0A5D4R5S5</accession>